<proteinExistence type="predicted"/>
<evidence type="ECO:0000313" key="2">
    <source>
        <dbReference type="Proteomes" id="UP000007718"/>
    </source>
</evidence>
<evidence type="ECO:0000313" key="1">
    <source>
        <dbReference type="EMBL" id="ADY27412.1"/>
    </source>
</evidence>
<keyword evidence="1" id="KW-0614">Plasmid</keyword>
<sequence>MREKPLKAEPLDLPLTFKTTPIALAKFGAPLLQAGDYCAIEDRVYSAHQLCHGCGKPKKAKRLIAVKDLVTSEILEIGLDCMRDLYGVTDGYIEGHSKTVRKQRLKLLNRLQLNSQALSTEGMIDLVRELLVQVVPVPGRFTGQLNDLKERWASLSDADEEMLADLRFLGLFCKEWEDEPKRAERRWEALAQHPMFYGTAREKQVQELCQVVLADRMSTDVQQVFMANRLLQEAATYKQKAVRLAVPEAYPDREKYLKAMRDAVSEENGNPVSEQRLESAACHGFKPTDHVGTARGSRALYASVVINKDCVIGYEDAIESCASYQRSGYELVSNTSQPFILRERGRAIYEFDEDTGKREFAGYEQDRDVECLRITWAVAEPYTITHALWHRHGRTGLETYL</sequence>
<reference evidence="1 2" key="2">
    <citation type="journal article" date="2012" name="Stand. Genomic Sci.">
        <title>Complete genome sequence of the orange-red pigmented, radioresistant Deinococcus proteolyticus type strain (MRP(T)).</title>
        <authorList>
            <person name="Copeland A."/>
            <person name="Zeytun A."/>
            <person name="Yassawong M."/>
            <person name="Nolan M."/>
            <person name="Lucas S."/>
            <person name="Hammon N."/>
            <person name="Deshpande S."/>
            <person name="Cheng J.F."/>
            <person name="Han C."/>
            <person name="Tapia R."/>
            <person name="Goodwin L.A."/>
            <person name="Pitluck S."/>
            <person name="Mavromatis K."/>
            <person name="Liolios K."/>
            <person name="Pagani I."/>
            <person name="Ivanova N."/>
            <person name="Mikhailova N."/>
            <person name="Pati A."/>
            <person name="Chen A."/>
            <person name="Palaniappan K."/>
            <person name="Land M."/>
            <person name="Hauser L."/>
            <person name="Jeffries C.D."/>
            <person name="Brambilla E.M."/>
            <person name="Rohde M."/>
            <person name="Sikorski J."/>
            <person name="Pukall R."/>
            <person name="Goker M."/>
            <person name="Detter J.C."/>
            <person name="Woyke T."/>
            <person name="Bristow J."/>
            <person name="Eisen J.A."/>
            <person name="Markowitz V."/>
            <person name="Hugenholtz P."/>
            <person name="Kyrpides N.C."/>
            <person name="Klenk H.P."/>
            <person name="Lapidus A."/>
        </authorList>
    </citation>
    <scope>NUCLEOTIDE SEQUENCE [LARGE SCALE GENOMIC DNA]</scope>
    <source>
        <strain evidence="2">ATCC 35074 / DSM 20540 / JCM 6276 / NBRC 101906 / NCIMB 13154 / VKM Ac-1939 / CCM 2703 / MRP</strain>
        <plasmid evidence="2">Plasmid pDEIPR02</plasmid>
    </source>
</reference>
<organism evidence="1 2">
    <name type="scientific">Deinococcus proteolyticus (strain ATCC 35074 / DSM 20540 / JCM 6276 / NBRC 101906 / NCIMB 13154 / VKM Ac-1939 / CCM 2703 / MRP)</name>
    <dbReference type="NCBI Taxonomy" id="693977"/>
    <lineage>
        <taxon>Bacteria</taxon>
        <taxon>Thermotogati</taxon>
        <taxon>Deinococcota</taxon>
        <taxon>Deinococci</taxon>
        <taxon>Deinococcales</taxon>
        <taxon>Deinococcaceae</taxon>
        <taxon>Deinococcus</taxon>
    </lineage>
</organism>
<name>F0RQ53_DEIPM</name>
<reference evidence="2" key="1">
    <citation type="submission" date="2011-02" db="EMBL/GenBank/DDBJ databases">
        <title>The complete sequence of plasmid2 of Deinococcus proteolyticus DSM 20540.</title>
        <authorList>
            <consortium name="US DOE Joint Genome Institute (JGI-PGF)"/>
            <person name="Lucas S."/>
            <person name="Copeland A."/>
            <person name="Lapidus A."/>
            <person name="Bruce D."/>
            <person name="Goodwin L."/>
            <person name="Pitluck S."/>
            <person name="Kyrpides N."/>
            <person name="Mavromatis K."/>
            <person name="Pagani I."/>
            <person name="Ivanova N."/>
            <person name="Ovchinnikova G."/>
            <person name="Zeytun A."/>
            <person name="Detter J.C."/>
            <person name="Han C."/>
            <person name="Land M."/>
            <person name="Hauser L."/>
            <person name="Markowitz V."/>
            <person name="Cheng J.-F."/>
            <person name="Hugenholtz P."/>
            <person name="Woyke T."/>
            <person name="Wu D."/>
            <person name="Pukall R."/>
            <person name="Steenblock K."/>
            <person name="Brambilla E."/>
            <person name="Klenk H.-P."/>
            <person name="Eisen J.A."/>
        </authorList>
    </citation>
    <scope>NUCLEOTIDE SEQUENCE [LARGE SCALE GENOMIC DNA]</scope>
    <source>
        <strain evidence="2">ATCC 35074 / DSM 20540 / JCM 6276 / NBRC 101906 / NCIMB 13154 / VKM Ac-1939 / CCM 2703 / MRP</strain>
        <plasmid evidence="2">Plasmid pDEIPR02</plasmid>
    </source>
</reference>
<dbReference type="OrthoDB" id="9769023at2"/>
<gene>
    <name evidence="1" type="ordered locus">Deipr_2286</name>
</gene>
<keyword evidence="2" id="KW-1185">Reference proteome</keyword>
<geneLocation type="plasmid" evidence="1 2">
    <name>pDEIPR02</name>
</geneLocation>
<dbReference type="AlphaFoldDB" id="F0RQ53"/>
<protein>
    <submittedName>
        <fullName evidence="1">Uncharacterized protein</fullName>
    </submittedName>
</protein>
<accession>F0RQ53</accession>
<dbReference type="Proteomes" id="UP000007718">
    <property type="component" value="Plasmid pDEIPR02"/>
</dbReference>
<dbReference type="HOGENOM" id="CLU_686468_0_0_0"/>
<dbReference type="EMBL" id="CP002538">
    <property type="protein sequence ID" value="ADY27412.1"/>
    <property type="molecule type" value="Genomic_DNA"/>
</dbReference>
<dbReference type="RefSeq" id="WP_013615766.1">
    <property type="nucleotide sequence ID" value="NC_015162.1"/>
</dbReference>
<dbReference type="KEGG" id="dpt:Deipr_2286"/>